<dbReference type="Pfam" id="PF16119">
    <property type="entry name" value="DUF4835"/>
    <property type="match status" value="1"/>
</dbReference>
<reference evidence="1" key="1">
    <citation type="journal article" date="2015" name="Nature">
        <title>Complex archaea that bridge the gap between prokaryotes and eukaryotes.</title>
        <authorList>
            <person name="Spang A."/>
            <person name="Saw J.H."/>
            <person name="Jorgensen S.L."/>
            <person name="Zaremba-Niedzwiedzka K."/>
            <person name="Martijn J."/>
            <person name="Lind A.E."/>
            <person name="van Eijk R."/>
            <person name="Schleper C."/>
            <person name="Guy L."/>
            <person name="Ettema T.J."/>
        </authorList>
    </citation>
    <scope>NUCLEOTIDE SEQUENCE</scope>
</reference>
<organism evidence="1">
    <name type="scientific">marine sediment metagenome</name>
    <dbReference type="NCBI Taxonomy" id="412755"/>
    <lineage>
        <taxon>unclassified sequences</taxon>
        <taxon>metagenomes</taxon>
        <taxon>ecological metagenomes</taxon>
    </lineage>
</organism>
<dbReference type="EMBL" id="LAZR01004694">
    <property type="protein sequence ID" value="KKN06419.1"/>
    <property type="molecule type" value="Genomic_DNA"/>
</dbReference>
<evidence type="ECO:0008006" key="2">
    <source>
        <dbReference type="Google" id="ProtNLM"/>
    </source>
</evidence>
<sequence>MIFLPKSVNESMRKFLLFLLLANFALSLGAQELNCTVTVNSDQVSQTNQQIFRTLERSLSDFVNKNRWTNRTYQENERVNCQMFITITKFDSNRFEGNIQIQSSRPVYNTSYDSSIFNYKDNDLNFEYIEFQPLVFNPNVVESNLISVVSYYAYIILGLDADTFALEGGTDSFRKAQQITTQAQGSNYSGWDQNSDRSRFELIDNLMSNTYREYRIAMYNYHRKGLDILGDNNSTGKQVIAGTMKLFETMINRRPNAFLIQTFFDAKADEIQNIFSDGPKVDIVELKEILNDIAPTYSSTWNDIKY</sequence>
<proteinExistence type="predicted"/>
<dbReference type="AlphaFoldDB" id="A0A0F9ML40"/>
<protein>
    <recommendedName>
        <fullName evidence="2">DUF4835 domain-containing protein</fullName>
    </recommendedName>
</protein>
<name>A0A0F9ML40_9ZZZZ</name>
<accession>A0A0F9ML40</accession>
<gene>
    <name evidence="1" type="ORF">LCGC14_1077460</name>
</gene>
<evidence type="ECO:0000313" key="1">
    <source>
        <dbReference type="EMBL" id="KKN06419.1"/>
    </source>
</evidence>
<comment type="caution">
    <text evidence="1">The sequence shown here is derived from an EMBL/GenBank/DDBJ whole genome shotgun (WGS) entry which is preliminary data.</text>
</comment>
<dbReference type="InterPro" id="IPR032274">
    <property type="entry name" value="DUF4835"/>
</dbReference>